<dbReference type="FunFam" id="3.30.200.20:FF:000112">
    <property type="entry name" value="Lectin-domain containing receptor kinase A4.3"/>
    <property type="match status" value="1"/>
</dbReference>
<dbReference type="InterPro" id="IPR008271">
    <property type="entry name" value="Ser/Thr_kinase_AS"/>
</dbReference>
<dbReference type="GO" id="GO:1901001">
    <property type="term" value="P:negative regulation of response to salt stress"/>
    <property type="evidence" value="ECO:0007669"/>
    <property type="project" value="UniProtKB-ARBA"/>
</dbReference>
<evidence type="ECO:0000256" key="12">
    <source>
        <dbReference type="ARBA" id="ARBA00022741"/>
    </source>
</evidence>
<evidence type="ECO:0000256" key="4">
    <source>
        <dbReference type="ARBA" id="ARBA00010217"/>
    </source>
</evidence>
<keyword evidence="7" id="KW-0723">Serine/threonine-protein kinase</keyword>
<dbReference type="SMART" id="SM00220">
    <property type="entry name" value="S_TKc"/>
    <property type="match status" value="1"/>
</dbReference>
<dbReference type="Pfam" id="PF00069">
    <property type="entry name" value="Pkinase"/>
    <property type="match status" value="1"/>
</dbReference>
<evidence type="ECO:0000256" key="19">
    <source>
        <dbReference type="ARBA" id="ARBA00048659"/>
    </source>
</evidence>
<comment type="subcellular location">
    <subcellularLocation>
        <location evidence="1">Cell membrane</location>
    </subcellularLocation>
    <subcellularLocation>
        <location evidence="2">Membrane</location>
        <topology evidence="2">Single-pass type I membrane protein</topology>
    </subcellularLocation>
</comment>
<evidence type="ECO:0000256" key="5">
    <source>
        <dbReference type="ARBA" id="ARBA00012513"/>
    </source>
</evidence>
<feature type="domain" description="Protein kinase" evidence="24">
    <location>
        <begin position="346"/>
        <end position="626"/>
    </location>
</feature>
<keyword evidence="15 22" id="KW-1133">Transmembrane helix</keyword>
<sequence>MFLLMLLFLCRLFPELGASSNEVDFAFDGFLGANLSMDGTATITPEGLLRLTNTTKLLKGHAFYPPKVRFKSPPDGGVLSFSSTFVFGIVSGNRDLSGHGIVLALTPTKDLGGATATQYMGILSTSNNGNSSNHIVGVEVDTIQNPELGDINANHVGIDINSLRSVASNPAGYFSDNDDGQFKNLSLLSGEPMQLWLDYDGEKMQLNVTLAPMGVAKPRIPLLSATIDLSAIIFAEMYVGFSSSSDPFQTSHYILGWSFRVNGQARALNLSKLPPLPKITIGKKSSKSWTPWLSSASAVIFLGAVAVIVLIMRRRIKFSELVEEWELQYGSQRFSFKDLYKATNGFGEEELLGAGGFGKVYRGVLPSSKLEIAVKRVSHDSRQGMKEFIAEIVSIGRLRHRNLVQLLGYCRRKGELLLVYDFMPNGSLDKRLFYQGGEAVLSWNQRFRIIKGVASGLLYLHEEWEQVVVHRDVKASNVLLDGDLNGRLGDFGLARLYDRGSSMKTTHLVGTTGYIAPELAKAGKANTVTDVFAFGVFLLEVACGRRPIEPSAPEEEVVLLDMVLASWTRGAIWDAGDPTLLGEYPAEEMELVLKLGLLCCDPLPAARPSMRRVMQMLERDVPLPEFSSNYLNSNMLALLHNEALHEQWASFPSASISVSLLSGGR</sequence>
<keyword evidence="8" id="KW-0808">Transferase</keyword>
<dbReference type="InterPro" id="IPR001220">
    <property type="entry name" value="Legume_lectin_dom"/>
</dbReference>
<evidence type="ECO:0000256" key="22">
    <source>
        <dbReference type="SAM" id="Phobius"/>
    </source>
</evidence>
<feature type="binding site" evidence="21">
    <location>
        <position position="375"/>
    </location>
    <ligand>
        <name>ATP</name>
        <dbReference type="ChEBI" id="CHEBI:30616"/>
    </ligand>
</feature>
<dbReference type="SUPFAM" id="SSF56112">
    <property type="entry name" value="Protein kinase-like (PK-like)"/>
    <property type="match status" value="1"/>
</dbReference>
<dbReference type="CDD" id="cd06899">
    <property type="entry name" value="lectin_legume_LecRK_Arcelin_ConA"/>
    <property type="match status" value="1"/>
</dbReference>
<dbReference type="InterPro" id="IPR000719">
    <property type="entry name" value="Prot_kinase_dom"/>
</dbReference>
<name>A0A843TLU0_COLES</name>
<evidence type="ECO:0000256" key="11">
    <source>
        <dbReference type="ARBA" id="ARBA00022734"/>
    </source>
</evidence>
<dbReference type="EMBL" id="NMUH01000068">
    <property type="protein sequence ID" value="MQL70454.1"/>
    <property type="molecule type" value="Genomic_DNA"/>
</dbReference>
<dbReference type="Gene3D" id="3.30.200.20">
    <property type="entry name" value="Phosphorylase Kinase, domain 1"/>
    <property type="match status" value="1"/>
</dbReference>
<dbReference type="FunFam" id="1.10.510.10:FF:000517">
    <property type="entry name" value="Putative receptor kinase Lecrk"/>
    <property type="match status" value="1"/>
</dbReference>
<evidence type="ECO:0000256" key="21">
    <source>
        <dbReference type="PROSITE-ProRule" id="PRU10141"/>
    </source>
</evidence>
<keyword evidence="10 23" id="KW-0732">Signal</keyword>
<dbReference type="AlphaFoldDB" id="A0A843TLU0"/>
<dbReference type="PROSITE" id="PS00108">
    <property type="entry name" value="PROTEIN_KINASE_ST"/>
    <property type="match status" value="1"/>
</dbReference>
<keyword evidence="16 22" id="KW-0472">Membrane</keyword>
<dbReference type="InterPro" id="IPR013320">
    <property type="entry name" value="ConA-like_dom_sf"/>
</dbReference>
<keyword evidence="11" id="KW-0430">Lectin</keyword>
<feature type="signal peptide" evidence="23">
    <location>
        <begin position="1"/>
        <end position="18"/>
    </location>
</feature>
<evidence type="ECO:0000256" key="17">
    <source>
        <dbReference type="ARBA" id="ARBA00023170"/>
    </source>
</evidence>
<dbReference type="GO" id="GO:0030246">
    <property type="term" value="F:carbohydrate binding"/>
    <property type="evidence" value="ECO:0007669"/>
    <property type="project" value="UniProtKB-KW"/>
</dbReference>
<evidence type="ECO:0000256" key="6">
    <source>
        <dbReference type="ARBA" id="ARBA00022475"/>
    </source>
</evidence>
<keyword evidence="17" id="KW-0675">Receptor</keyword>
<proteinExistence type="inferred from homology"/>
<feature type="transmembrane region" description="Helical" evidence="22">
    <location>
        <begin position="289"/>
        <end position="311"/>
    </location>
</feature>
<evidence type="ECO:0000256" key="15">
    <source>
        <dbReference type="ARBA" id="ARBA00022989"/>
    </source>
</evidence>
<keyword evidence="6" id="KW-1003">Cell membrane</keyword>
<dbReference type="InterPro" id="IPR050528">
    <property type="entry name" value="L-type_Lectin-RKs"/>
</dbReference>
<dbReference type="SUPFAM" id="SSF49899">
    <property type="entry name" value="Concanavalin A-like lectins/glucanases"/>
    <property type="match status" value="1"/>
</dbReference>
<dbReference type="Pfam" id="PF00139">
    <property type="entry name" value="Lectin_legB"/>
    <property type="match status" value="1"/>
</dbReference>
<evidence type="ECO:0000256" key="7">
    <source>
        <dbReference type="ARBA" id="ARBA00022527"/>
    </source>
</evidence>
<organism evidence="25 26">
    <name type="scientific">Colocasia esculenta</name>
    <name type="common">Wild taro</name>
    <name type="synonym">Arum esculentum</name>
    <dbReference type="NCBI Taxonomy" id="4460"/>
    <lineage>
        <taxon>Eukaryota</taxon>
        <taxon>Viridiplantae</taxon>
        <taxon>Streptophyta</taxon>
        <taxon>Embryophyta</taxon>
        <taxon>Tracheophyta</taxon>
        <taxon>Spermatophyta</taxon>
        <taxon>Magnoliopsida</taxon>
        <taxon>Liliopsida</taxon>
        <taxon>Araceae</taxon>
        <taxon>Aroideae</taxon>
        <taxon>Colocasieae</taxon>
        <taxon>Colocasia</taxon>
    </lineage>
</organism>
<evidence type="ECO:0000313" key="26">
    <source>
        <dbReference type="Proteomes" id="UP000652761"/>
    </source>
</evidence>
<feature type="chain" id="PRO_5032900150" description="non-specific serine/threonine protein kinase" evidence="23">
    <location>
        <begin position="19"/>
        <end position="665"/>
    </location>
</feature>
<evidence type="ECO:0000256" key="10">
    <source>
        <dbReference type="ARBA" id="ARBA00022729"/>
    </source>
</evidence>
<dbReference type="Gene3D" id="2.60.120.200">
    <property type="match status" value="1"/>
</dbReference>
<dbReference type="GO" id="GO:0005886">
    <property type="term" value="C:plasma membrane"/>
    <property type="evidence" value="ECO:0007669"/>
    <property type="project" value="UniProtKB-SubCell"/>
</dbReference>
<comment type="catalytic activity">
    <reaction evidence="19">
        <text>L-threonyl-[protein] + ATP = O-phospho-L-threonyl-[protein] + ADP + H(+)</text>
        <dbReference type="Rhea" id="RHEA:46608"/>
        <dbReference type="Rhea" id="RHEA-COMP:11060"/>
        <dbReference type="Rhea" id="RHEA-COMP:11605"/>
        <dbReference type="ChEBI" id="CHEBI:15378"/>
        <dbReference type="ChEBI" id="CHEBI:30013"/>
        <dbReference type="ChEBI" id="CHEBI:30616"/>
        <dbReference type="ChEBI" id="CHEBI:61977"/>
        <dbReference type="ChEBI" id="CHEBI:456216"/>
        <dbReference type="EC" id="2.7.11.1"/>
    </reaction>
    <physiologicalReaction direction="left-to-right" evidence="19">
        <dbReference type="Rhea" id="RHEA:46609"/>
    </physiologicalReaction>
</comment>
<comment type="caution">
    <text evidence="25">The sequence shown here is derived from an EMBL/GenBank/DDBJ whole genome shotgun (WGS) entry which is preliminary data.</text>
</comment>
<dbReference type="PANTHER" id="PTHR27007">
    <property type="match status" value="1"/>
</dbReference>
<keyword evidence="14 21" id="KW-0067">ATP-binding</keyword>
<evidence type="ECO:0000256" key="20">
    <source>
        <dbReference type="ARBA" id="ARBA00048977"/>
    </source>
</evidence>
<keyword evidence="9 22" id="KW-0812">Transmembrane</keyword>
<evidence type="ECO:0000256" key="3">
    <source>
        <dbReference type="ARBA" id="ARBA00008536"/>
    </source>
</evidence>
<evidence type="ECO:0000256" key="9">
    <source>
        <dbReference type="ARBA" id="ARBA00022692"/>
    </source>
</evidence>
<protein>
    <recommendedName>
        <fullName evidence="5">non-specific serine/threonine protein kinase</fullName>
        <ecNumber evidence="5">2.7.11.1</ecNumber>
    </recommendedName>
</protein>
<evidence type="ECO:0000256" key="13">
    <source>
        <dbReference type="ARBA" id="ARBA00022777"/>
    </source>
</evidence>
<dbReference type="SMR" id="A0A843TLU0"/>
<dbReference type="OrthoDB" id="543442at2759"/>
<dbReference type="Proteomes" id="UP000652761">
    <property type="component" value="Unassembled WGS sequence"/>
</dbReference>
<evidence type="ECO:0000256" key="1">
    <source>
        <dbReference type="ARBA" id="ARBA00004236"/>
    </source>
</evidence>
<dbReference type="InterPro" id="IPR017441">
    <property type="entry name" value="Protein_kinase_ATP_BS"/>
</dbReference>
<evidence type="ECO:0000256" key="23">
    <source>
        <dbReference type="SAM" id="SignalP"/>
    </source>
</evidence>
<evidence type="ECO:0000256" key="18">
    <source>
        <dbReference type="ARBA" id="ARBA00023180"/>
    </source>
</evidence>
<keyword evidence="12 21" id="KW-0547">Nucleotide-binding</keyword>
<dbReference type="EC" id="2.7.11.1" evidence="5"/>
<keyword evidence="26" id="KW-1185">Reference proteome</keyword>
<keyword evidence="13" id="KW-0418">Kinase</keyword>
<dbReference type="GO" id="GO:0004674">
    <property type="term" value="F:protein serine/threonine kinase activity"/>
    <property type="evidence" value="ECO:0007669"/>
    <property type="project" value="UniProtKB-KW"/>
</dbReference>
<accession>A0A843TLU0</accession>
<evidence type="ECO:0000313" key="25">
    <source>
        <dbReference type="EMBL" id="MQL70454.1"/>
    </source>
</evidence>
<dbReference type="FunFam" id="2.60.120.200:FF:000051">
    <property type="entry name" value="L-type lectin-domain containing receptor kinase V.9"/>
    <property type="match status" value="1"/>
</dbReference>
<reference evidence="25" key="1">
    <citation type="submission" date="2017-07" db="EMBL/GenBank/DDBJ databases">
        <title>Taro Niue Genome Assembly and Annotation.</title>
        <authorList>
            <person name="Atibalentja N."/>
            <person name="Keating K."/>
            <person name="Fields C.J."/>
        </authorList>
    </citation>
    <scope>NUCLEOTIDE SEQUENCE</scope>
    <source>
        <strain evidence="25">Niue_2</strain>
        <tissue evidence="25">Leaf</tissue>
    </source>
</reference>
<evidence type="ECO:0000256" key="2">
    <source>
        <dbReference type="ARBA" id="ARBA00004479"/>
    </source>
</evidence>
<gene>
    <name evidence="25" type="ORF">Taro_002760</name>
</gene>
<comment type="catalytic activity">
    <reaction evidence="20">
        <text>L-seryl-[protein] + ATP = O-phospho-L-seryl-[protein] + ADP + H(+)</text>
        <dbReference type="Rhea" id="RHEA:17989"/>
        <dbReference type="Rhea" id="RHEA-COMP:9863"/>
        <dbReference type="Rhea" id="RHEA-COMP:11604"/>
        <dbReference type="ChEBI" id="CHEBI:15378"/>
        <dbReference type="ChEBI" id="CHEBI:29999"/>
        <dbReference type="ChEBI" id="CHEBI:30616"/>
        <dbReference type="ChEBI" id="CHEBI:83421"/>
        <dbReference type="ChEBI" id="CHEBI:456216"/>
        <dbReference type="EC" id="2.7.11.1"/>
    </reaction>
    <physiologicalReaction direction="left-to-right" evidence="20">
        <dbReference type="Rhea" id="RHEA:17990"/>
    </physiologicalReaction>
</comment>
<dbReference type="InterPro" id="IPR011009">
    <property type="entry name" value="Kinase-like_dom_sf"/>
</dbReference>
<comment type="similarity">
    <text evidence="3">In the N-terminal section; belongs to the leguminous lectin family.</text>
</comment>
<keyword evidence="18" id="KW-0325">Glycoprotein</keyword>
<comment type="similarity">
    <text evidence="4">In the C-terminal section; belongs to the protein kinase superfamily. Ser/Thr protein kinase family.</text>
</comment>
<dbReference type="PROSITE" id="PS00107">
    <property type="entry name" value="PROTEIN_KINASE_ATP"/>
    <property type="match status" value="1"/>
</dbReference>
<evidence type="ECO:0000256" key="16">
    <source>
        <dbReference type="ARBA" id="ARBA00023136"/>
    </source>
</evidence>
<dbReference type="CDD" id="cd14066">
    <property type="entry name" value="STKc_IRAK"/>
    <property type="match status" value="1"/>
</dbReference>
<dbReference type="PROSITE" id="PS50011">
    <property type="entry name" value="PROTEIN_KINASE_DOM"/>
    <property type="match status" value="1"/>
</dbReference>
<evidence type="ECO:0000256" key="8">
    <source>
        <dbReference type="ARBA" id="ARBA00022679"/>
    </source>
</evidence>
<dbReference type="GO" id="GO:0005524">
    <property type="term" value="F:ATP binding"/>
    <property type="evidence" value="ECO:0007669"/>
    <property type="project" value="UniProtKB-UniRule"/>
</dbReference>
<evidence type="ECO:0000259" key="24">
    <source>
        <dbReference type="PROSITE" id="PS50011"/>
    </source>
</evidence>
<dbReference type="Gene3D" id="1.10.510.10">
    <property type="entry name" value="Transferase(Phosphotransferase) domain 1"/>
    <property type="match status" value="1"/>
</dbReference>
<evidence type="ECO:0000256" key="14">
    <source>
        <dbReference type="ARBA" id="ARBA00022840"/>
    </source>
</evidence>